<evidence type="ECO:0000256" key="4">
    <source>
        <dbReference type="ARBA" id="ARBA00022946"/>
    </source>
</evidence>
<dbReference type="FunCoup" id="A0A6P8HR65">
    <property type="interactions" value="1016"/>
</dbReference>
<feature type="domain" description="HotDog ACOT-type" evidence="5">
    <location>
        <begin position="316"/>
        <end position="431"/>
    </location>
</feature>
<evidence type="ECO:0000256" key="2">
    <source>
        <dbReference type="ARBA" id="ARBA00022737"/>
    </source>
</evidence>
<proteinExistence type="inferred from homology"/>
<dbReference type="SUPFAM" id="SSF54637">
    <property type="entry name" value="Thioesterase/thiol ester dehydrase-isomerase"/>
    <property type="match status" value="2"/>
</dbReference>
<accession>A0A6P8HR65</accession>
<evidence type="ECO:0000256" key="3">
    <source>
        <dbReference type="ARBA" id="ARBA00022801"/>
    </source>
</evidence>
<protein>
    <submittedName>
        <fullName evidence="7">Acyl-coenzyme A thioesterase 9, mitochondrial-like</fullName>
    </submittedName>
</protein>
<gene>
    <name evidence="7" type="primary">LOC116292082</name>
</gene>
<dbReference type="FunFam" id="3.10.129.10:FF:000012">
    <property type="entry name" value="Acyl-coenzyme A thioesterase 9, mitochondrial"/>
    <property type="match status" value="1"/>
</dbReference>
<dbReference type="GO" id="GO:0047617">
    <property type="term" value="F:fatty acyl-CoA hydrolase activity"/>
    <property type="evidence" value="ECO:0007669"/>
    <property type="project" value="TreeGrafter"/>
</dbReference>
<evidence type="ECO:0000313" key="7">
    <source>
        <dbReference type="RefSeq" id="XP_031555177.1"/>
    </source>
</evidence>
<dbReference type="GO" id="GO:0006637">
    <property type="term" value="P:acyl-CoA metabolic process"/>
    <property type="evidence" value="ECO:0007669"/>
    <property type="project" value="TreeGrafter"/>
</dbReference>
<keyword evidence="6" id="KW-1185">Reference proteome</keyword>
<dbReference type="GO" id="GO:0005739">
    <property type="term" value="C:mitochondrion"/>
    <property type="evidence" value="ECO:0007669"/>
    <property type="project" value="TreeGrafter"/>
</dbReference>
<organism evidence="6 7">
    <name type="scientific">Actinia tenebrosa</name>
    <name type="common">Australian red waratah sea anemone</name>
    <dbReference type="NCBI Taxonomy" id="6105"/>
    <lineage>
        <taxon>Eukaryota</taxon>
        <taxon>Metazoa</taxon>
        <taxon>Cnidaria</taxon>
        <taxon>Anthozoa</taxon>
        <taxon>Hexacorallia</taxon>
        <taxon>Actiniaria</taxon>
        <taxon>Actiniidae</taxon>
        <taxon>Actinia</taxon>
    </lineage>
</organism>
<dbReference type="AlphaFoldDB" id="A0A6P8HR65"/>
<keyword evidence="4" id="KW-0809">Transit peptide</keyword>
<evidence type="ECO:0000256" key="1">
    <source>
        <dbReference type="ARBA" id="ARBA00010458"/>
    </source>
</evidence>
<dbReference type="InterPro" id="IPR033120">
    <property type="entry name" value="HOTDOG_ACOT"/>
</dbReference>
<comment type="similarity">
    <text evidence="1">Belongs to the acyl coenzyme A hydrolase family.</text>
</comment>
<dbReference type="OrthoDB" id="331699at2759"/>
<dbReference type="Gene3D" id="3.10.129.10">
    <property type="entry name" value="Hotdog Thioesterase"/>
    <property type="match status" value="2"/>
</dbReference>
<dbReference type="GeneID" id="116292082"/>
<feature type="domain" description="HotDog ACOT-type" evidence="5">
    <location>
        <begin position="110"/>
        <end position="236"/>
    </location>
</feature>
<keyword evidence="2" id="KW-0677">Repeat</keyword>
<evidence type="ECO:0000313" key="6">
    <source>
        <dbReference type="Proteomes" id="UP000515163"/>
    </source>
</evidence>
<keyword evidence="3" id="KW-0378">Hydrolase</keyword>
<dbReference type="InterPro" id="IPR029069">
    <property type="entry name" value="HotDog_dom_sf"/>
</dbReference>
<sequence>MATARSFSFMRKNLKNSPYFRNSGGFQLLSRAAFSIREGKVFSSTDSTNDGFSGPEMMHMKEIKYHLRNSVLGPSKYWSGETTRLDLPTLEQPERQDQLPSRRMKDSYQAAILPIGTDLKLRQKYLNFYQTVRLGKILEDLDILAAWIAYLHIHGGCKAMLNSDTPSPHTVVTALVDRIDLYEQSILPDHDIQISGNVTWVGRSSMKVSMDLKQDRDDGLFHILDACFLMVSRDVKNARAALVNPLMLETEEEKRIFKKGEENRNKSIASGKTDLMKKAPTAQESEEIHNLMLETLQFDTGVKKVRHKVDNSILMEDTELSSVFVCNPQQRNSHNKIFGGYLLEKAFTLSWTNACLFSGNRPVFRSMDDIRFRKSVEIGSIVEFTSRIVYTPLQPTKRFQVMTVADVIQPTTGERETTNIFYYTFESENNVRSIAPRTYAEAMRYLNGKRRYEKRQATK</sequence>
<dbReference type="CDD" id="cd03442">
    <property type="entry name" value="BFIT_BACH"/>
    <property type="match status" value="2"/>
</dbReference>
<dbReference type="Proteomes" id="UP000515163">
    <property type="component" value="Unplaced"/>
</dbReference>
<evidence type="ECO:0000259" key="5">
    <source>
        <dbReference type="PROSITE" id="PS51770"/>
    </source>
</evidence>
<dbReference type="PANTHER" id="PTHR12655">
    <property type="entry name" value="ACYL-COA THIOESTERASE"/>
    <property type="match status" value="1"/>
</dbReference>
<dbReference type="PANTHER" id="PTHR12655:SF0">
    <property type="entry name" value="ACYL-COENZYME A THIOESTERASE 9, MITOCHONDRIAL"/>
    <property type="match status" value="1"/>
</dbReference>
<dbReference type="RefSeq" id="XP_031555177.1">
    <property type="nucleotide sequence ID" value="XM_031699317.1"/>
</dbReference>
<dbReference type="PROSITE" id="PS51770">
    <property type="entry name" value="HOTDOG_ACOT"/>
    <property type="match status" value="2"/>
</dbReference>
<name>A0A6P8HR65_ACTTE</name>
<dbReference type="InParanoid" id="A0A6P8HR65"/>
<reference evidence="7" key="1">
    <citation type="submission" date="2025-08" db="UniProtKB">
        <authorList>
            <consortium name="RefSeq"/>
        </authorList>
    </citation>
    <scope>IDENTIFICATION</scope>
</reference>
<dbReference type="KEGG" id="aten:116292082"/>